<name>A0A151GUX5_DRECN</name>
<proteinExistence type="predicted"/>
<gene>
    <name evidence="1" type="ORF">DCS_02049</name>
</gene>
<comment type="caution">
    <text evidence="1">The sequence shown here is derived from an EMBL/GenBank/DDBJ whole genome shotgun (WGS) entry which is preliminary data.</text>
</comment>
<dbReference type="GeneID" id="63714692"/>
<sequence>MAPDRPWLRAVDHGNRRTRSKRGVFEALQSAYPPIMRSVWHEAIRMGGLVMDDPAEMAA</sequence>
<dbReference type="Proteomes" id="UP000076580">
    <property type="component" value="Chromosome 01"/>
</dbReference>
<organism evidence="1 2">
    <name type="scientific">Drechmeria coniospora</name>
    <name type="common">Nematophagous fungus</name>
    <name type="synonym">Meria coniospora</name>
    <dbReference type="NCBI Taxonomy" id="98403"/>
    <lineage>
        <taxon>Eukaryota</taxon>
        <taxon>Fungi</taxon>
        <taxon>Dikarya</taxon>
        <taxon>Ascomycota</taxon>
        <taxon>Pezizomycotina</taxon>
        <taxon>Sordariomycetes</taxon>
        <taxon>Hypocreomycetidae</taxon>
        <taxon>Hypocreales</taxon>
        <taxon>Ophiocordycipitaceae</taxon>
        <taxon>Drechmeria</taxon>
    </lineage>
</organism>
<evidence type="ECO:0000313" key="2">
    <source>
        <dbReference type="Proteomes" id="UP000076580"/>
    </source>
</evidence>
<dbReference type="InParanoid" id="A0A151GUX5"/>
<accession>A0A151GUX5</accession>
<evidence type="ECO:0000313" key="1">
    <source>
        <dbReference type="EMBL" id="KYK60909.1"/>
    </source>
</evidence>
<dbReference type="RefSeq" id="XP_040660261.1">
    <property type="nucleotide sequence ID" value="XM_040799378.1"/>
</dbReference>
<keyword evidence="2" id="KW-1185">Reference proteome</keyword>
<reference evidence="1 2" key="1">
    <citation type="journal article" date="2016" name="Sci. Rep.">
        <title>Insights into Adaptations to a Near-Obligate Nematode Endoparasitic Lifestyle from the Finished Genome of Drechmeria coniospora.</title>
        <authorList>
            <person name="Zhang L."/>
            <person name="Zhou Z."/>
            <person name="Guo Q."/>
            <person name="Fokkens L."/>
            <person name="Miskei M."/>
            <person name="Pocsi I."/>
            <person name="Zhang W."/>
            <person name="Chen M."/>
            <person name="Wang L."/>
            <person name="Sun Y."/>
            <person name="Donzelli B.G."/>
            <person name="Gibson D.M."/>
            <person name="Nelson D.R."/>
            <person name="Luo J.G."/>
            <person name="Rep M."/>
            <person name="Liu H."/>
            <person name="Yang S."/>
            <person name="Wang J."/>
            <person name="Krasnoff S.B."/>
            <person name="Xu Y."/>
            <person name="Molnar I."/>
            <person name="Lin M."/>
        </authorList>
    </citation>
    <scope>NUCLEOTIDE SEQUENCE [LARGE SCALE GENOMIC DNA]</scope>
    <source>
        <strain evidence="1 2">ARSEF 6962</strain>
    </source>
</reference>
<dbReference type="EMBL" id="LAYC01000001">
    <property type="protein sequence ID" value="KYK60909.1"/>
    <property type="molecule type" value="Genomic_DNA"/>
</dbReference>
<dbReference type="AlphaFoldDB" id="A0A151GUX5"/>
<protein>
    <submittedName>
        <fullName evidence="1">Uncharacterized protein</fullName>
    </submittedName>
</protein>